<sequence>MKKLVLAAALGISAFAFAGQASADVGAGLVGNTVTLTAADGTVTKIFYPDTSNVLVQGADGAEIAGNWRVADNTICTKVGDAPENCTAPIEEAPAVGSSGVIEGAQGEVKWAVSEGKGF</sequence>
<dbReference type="RefSeq" id="WP_011995463.1">
    <property type="nucleotide sequence ID" value="NC_009719.1"/>
</dbReference>
<gene>
    <name evidence="2" type="ordered locus">Plav_0549</name>
</gene>
<evidence type="ECO:0000313" key="2">
    <source>
        <dbReference type="EMBL" id="ABS62172.1"/>
    </source>
</evidence>
<evidence type="ECO:0000256" key="1">
    <source>
        <dbReference type="SAM" id="SignalP"/>
    </source>
</evidence>
<dbReference type="OrthoDB" id="8452359at2"/>
<accession>A7HQI9</accession>
<proteinExistence type="predicted"/>
<dbReference type="EMBL" id="CP000774">
    <property type="protein sequence ID" value="ABS62172.1"/>
    <property type="molecule type" value="Genomic_DNA"/>
</dbReference>
<organism evidence="2 3">
    <name type="scientific">Parvibaculum lavamentivorans (strain DS-1 / DSM 13023 / NCIMB 13966)</name>
    <dbReference type="NCBI Taxonomy" id="402881"/>
    <lineage>
        <taxon>Bacteria</taxon>
        <taxon>Pseudomonadati</taxon>
        <taxon>Pseudomonadota</taxon>
        <taxon>Alphaproteobacteria</taxon>
        <taxon>Hyphomicrobiales</taxon>
        <taxon>Parvibaculaceae</taxon>
        <taxon>Parvibaculum</taxon>
    </lineage>
</organism>
<dbReference type="AlphaFoldDB" id="A7HQI9"/>
<keyword evidence="1" id="KW-0732">Signal</keyword>
<dbReference type="Proteomes" id="UP000006377">
    <property type="component" value="Chromosome"/>
</dbReference>
<keyword evidence="3" id="KW-1185">Reference proteome</keyword>
<protein>
    <submittedName>
        <fullName evidence="2">Uncharacterized protein</fullName>
    </submittedName>
</protein>
<reference evidence="2 3" key="1">
    <citation type="journal article" date="2011" name="Stand. Genomic Sci.">
        <title>Complete genome sequence of Parvibaculum lavamentivorans type strain (DS-1(T)).</title>
        <authorList>
            <person name="Schleheck D."/>
            <person name="Weiss M."/>
            <person name="Pitluck S."/>
            <person name="Bruce D."/>
            <person name="Land M.L."/>
            <person name="Han S."/>
            <person name="Saunders E."/>
            <person name="Tapia R."/>
            <person name="Detter C."/>
            <person name="Brettin T."/>
            <person name="Han J."/>
            <person name="Woyke T."/>
            <person name="Goodwin L."/>
            <person name="Pennacchio L."/>
            <person name="Nolan M."/>
            <person name="Cook A.M."/>
            <person name="Kjelleberg S."/>
            <person name="Thomas T."/>
        </authorList>
    </citation>
    <scope>NUCLEOTIDE SEQUENCE [LARGE SCALE GENOMIC DNA]</scope>
    <source>
        <strain evidence="3">DS-1 / DSM 13023 / NCIMB 13966</strain>
    </source>
</reference>
<dbReference type="KEGG" id="pla:Plav_0549"/>
<dbReference type="eggNOG" id="ENOG50340WI">
    <property type="taxonomic scope" value="Bacteria"/>
</dbReference>
<feature type="signal peptide" evidence="1">
    <location>
        <begin position="1"/>
        <end position="18"/>
    </location>
</feature>
<evidence type="ECO:0000313" key="3">
    <source>
        <dbReference type="Proteomes" id="UP000006377"/>
    </source>
</evidence>
<dbReference type="STRING" id="402881.Plav_0549"/>
<name>A7HQI9_PARL1</name>
<dbReference type="HOGENOM" id="CLU_2059118_0_0_5"/>
<feature type="chain" id="PRO_5002710470" evidence="1">
    <location>
        <begin position="19"/>
        <end position="119"/>
    </location>
</feature>